<dbReference type="Pfam" id="PF13469">
    <property type="entry name" value="Sulfotransfer_3"/>
    <property type="match status" value="1"/>
</dbReference>
<keyword evidence="1" id="KW-0808">Transferase</keyword>
<dbReference type="SUPFAM" id="SSF52540">
    <property type="entry name" value="P-loop containing nucleoside triphosphate hydrolases"/>
    <property type="match status" value="1"/>
</dbReference>
<dbReference type="EMBL" id="BAAAFD010000001">
    <property type="protein sequence ID" value="GAA0853088.1"/>
    <property type="molecule type" value="Genomic_DNA"/>
</dbReference>
<protein>
    <submittedName>
        <fullName evidence="3">Tetratricopeptide repeat-containing sulfotransferase family protein</fullName>
    </submittedName>
</protein>
<accession>A0ABP3WNV0</accession>
<keyword evidence="2" id="KW-0802">TPR repeat</keyword>
<dbReference type="Gene3D" id="3.40.50.300">
    <property type="entry name" value="P-loop containing nucleotide triphosphate hydrolases"/>
    <property type="match status" value="1"/>
</dbReference>
<evidence type="ECO:0000256" key="1">
    <source>
        <dbReference type="ARBA" id="ARBA00022679"/>
    </source>
</evidence>
<evidence type="ECO:0000313" key="3">
    <source>
        <dbReference type="EMBL" id="GAA0853088.1"/>
    </source>
</evidence>
<reference evidence="4" key="1">
    <citation type="journal article" date="2019" name="Int. J. Syst. Evol. Microbiol.">
        <title>The Global Catalogue of Microorganisms (GCM) 10K type strain sequencing project: providing services to taxonomists for standard genome sequencing and annotation.</title>
        <authorList>
            <consortium name="The Broad Institute Genomics Platform"/>
            <consortium name="The Broad Institute Genome Sequencing Center for Infectious Disease"/>
            <person name="Wu L."/>
            <person name="Ma J."/>
        </authorList>
    </citation>
    <scope>NUCLEOTIDE SEQUENCE [LARGE SCALE GENOMIC DNA]</scope>
    <source>
        <strain evidence="4">JCM 15896</strain>
    </source>
</reference>
<dbReference type="InterPro" id="IPR011990">
    <property type="entry name" value="TPR-like_helical_dom_sf"/>
</dbReference>
<evidence type="ECO:0000256" key="2">
    <source>
        <dbReference type="PROSITE-ProRule" id="PRU00339"/>
    </source>
</evidence>
<dbReference type="PROSITE" id="PS50005">
    <property type="entry name" value="TPR"/>
    <property type="match status" value="1"/>
</dbReference>
<dbReference type="InterPro" id="IPR026634">
    <property type="entry name" value="TPST-like"/>
</dbReference>
<gene>
    <name evidence="3" type="ORF">GCM10009114_04980</name>
</gene>
<dbReference type="RefSeq" id="WP_343856183.1">
    <property type="nucleotide sequence ID" value="NZ_BAAAFD010000001.1"/>
</dbReference>
<dbReference type="SUPFAM" id="SSF48452">
    <property type="entry name" value="TPR-like"/>
    <property type="match status" value="1"/>
</dbReference>
<dbReference type="Gene3D" id="1.25.40.10">
    <property type="entry name" value="Tetratricopeptide repeat domain"/>
    <property type="match status" value="1"/>
</dbReference>
<dbReference type="SMART" id="SM00028">
    <property type="entry name" value="TPR"/>
    <property type="match status" value="3"/>
</dbReference>
<dbReference type="InterPro" id="IPR027417">
    <property type="entry name" value="P-loop_NTPase"/>
</dbReference>
<comment type="caution">
    <text evidence="3">The sequence shown here is derived from an EMBL/GenBank/DDBJ whole genome shotgun (WGS) entry which is preliminary data.</text>
</comment>
<organism evidence="3 4">
    <name type="scientific">Aliiglaciecola litoralis</name>
    <dbReference type="NCBI Taxonomy" id="582857"/>
    <lineage>
        <taxon>Bacteria</taxon>
        <taxon>Pseudomonadati</taxon>
        <taxon>Pseudomonadota</taxon>
        <taxon>Gammaproteobacteria</taxon>
        <taxon>Alteromonadales</taxon>
        <taxon>Alteromonadaceae</taxon>
        <taxon>Aliiglaciecola</taxon>
    </lineage>
</organism>
<dbReference type="Proteomes" id="UP001500359">
    <property type="component" value="Unassembled WGS sequence"/>
</dbReference>
<proteinExistence type="predicted"/>
<dbReference type="Pfam" id="PF13432">
    <property type="entry name" value="TPR_16"/>
    <property type="match status" value="1"/>
</dbReference>
<evidence type="ECO:0000313" key="4">
    <source>
        <dbReference type="Proteomes" id="UP001500359"/>
    </source>
</evidence>
<dbReference type="InterPro" id="IPR019734">
    <property type="entry name" value="TPR_rpt"/>
</dbReference>
<sequence length="474" mass="53159">MTQTLIEKAERHFQAGQLEAAKQTYLEALKHNAQNAFAYLGLGKIAFQLADYDRAITLLSQACQLSPYPQDALILLANSFNAVSSPADALTSLNYAMKQYPQSKTVLSALIQQHIRMGNVPSAESLLEQQIASDDALFSAYGWLDRVRVWHKPLSDSQWQQLRQLSEQSSGRVKMLIDYALGQAYDRVGDFQRAANHLRQANAFQLSLCDFATKQLAPFYRSIAEHFPAGTNTSKNTENETITPVFIVGLPRTGSTLLEQMLARHSQIDTVGEQPFLSNVCVPLLEKASQNRFPACLSEAAQLDRDKVAAHYINYLSKHSSAKYVINKLPANVQNVGLIFALFANAKVIILNRSMKDVSLSVFKNYFAHNEPYFCDLAQFAEFADYTEELTNHWRSQFSGQLIDIHYEALVSSPQEQLIAVMDYLGTSMESQCLDQHRTAAVVDTLSAIQVRKPISQSSVGRWRDYADILFKPN</sequence>
<keyword evidence="4" id="KW-1185">Reference proteome</keyword>
<feature type="repeat" description="TPR" evidence="2">
    <location>
        <begin position="36"/>
        <end position="69"/>
    </location>
</feature>
<name>A0ABP3WNV0_9ALTE</name>
<dbReference type="PANTHER" id="PTHR12788">
    <property type="entry name" value="PROTEIN-TYROSINE SULFOTRANSFERASE 2"/>
    <property type="match status" value="1"/>
</dbReference>
<dbReference type="PANTHER" id="PTHR12788:SF10">
    <property type="entry name" value="PROTEIN-TYROSINE SULFOTRANSFERASE"/>
    <property type="match status" value="1"/>
</dbReference>